<comment type="subcellular location">
    <subcellularLocation>
        <location evidence="5">Cell membrane</location>
        <topology evidence="5">Multi-pass membrane protein</topology>
    </subcellularLocation>
    <subcellularLocation>
        <location evidence="1">Membrane</location>
        <topology evidence="1">Multi-pass membrane protein</topology>
    </subcellularLocation>
</comment>
<gene>
    <name evidence="6" type="ordered locus">CT0296</name>
</gene>
<keyword evidence="3 5" id="KW-1133">Transmembrane helix</keyword>
<dbReference type="EnsemblBacteria" id="AAM71542">
    <property type="protein sequence ID" value="AAM71542"/>
    <property type="gene ID" value="CT0296"/>
</dbReference>
<reference evidence="6 7" key="1">
    <citation type="journal article" date="2002" name="Proc. Natl. Acad. Sci. U.S.A.">
        <title>The complete genome sequence of Chlorobium tepidum TLS, a photosynthetic, anaerobic, green-sulfur bacterium.</title>
        <authorList>
            <person name="Eisen J.A."/>
            <person name="Nelson K.E."/>
            <person name="Paulsen I.T."/>
            <person name="Heidelberg J.F."/>
            <person name="Wu M."/>
            <person name="Dodson R.J."/>
            <person name="Deboy R."/>
            <person name="Gwinn M.L."/>
            <person name="Nelson W.C."/>
            <person name="Haft D.H."/>
            <person name="Hickey E.K."/>
            <person name="Peterson J.D."/>
            <person name="Durkin A.S."/>
            <person name="Kolonay J.L."/>
            <person name="Yang F."/>
            <person name="Holt I."/>
            <person name="Umayam L.A."/>
            <person name="Mason T."/>
            <person name="Brenner M."/>
            <person name="Shea T.P."/>
            <person name="Parksey D."/>
            <person name="Nierman W.C."/>
            <person name="Feldblyum T.V."/>
            <person name="Hansen C.L."/>
            <person name="Craven M.B."/>
            <person name="Radune D."/>
            <person name="Vamathevan J."/>
            <person name="Khouri H."/>
            <person name="White O."/>
            <person name="Gruber T.M."/>
            <person name="Ketchum K.A."/>
            <person name="Venter J.C."/>
            <person name="Tettelin H."/>
            <person name="Bryant D.A."/>
            <person name="Fraser C.M."/>
        </authorList>
    </citation>
    <scope>NUCLEOTIDE SEQUENCE [LARGE SCALE GENOMIC DNA]</scope>
    <source>
        <strain evidence="7">ATCC 49652 / DSM 12025 / NBRC 103806 / TLS</strain>
    </source>
</reference>
<feature type="transmembrane region" description="Helical" evidence="5">
    <location>
        <begin position="120"/>
        <end position="137"/>
    </location>
</feature>
<dbReference type="eggNOG" id="COG0730">
    <property type="taxonomic scope" value="Bacteria"/>
</dbReference>
<dbReference type="InterPro" id="IPR002781">
    <property type="entry name" value="TM_pro_TauE-like"/>
</dbReference>
<feature type="transmembrane region" description="Helical" evidence="5">
    <location>
        <begin position="91"/>
        <end position="114"/>
    </location>
</feature>
<comment type="similarity">
    <text evidence="5">Belongs to the 4-toluene sulfonate uptake permease (TSUP) (TC 2.A.102) family.</text>
</comment>
<feature type="transmembrane region" description="Helical" evidence="5">
    <location>
        <begin position="60"/>
        <end position="79"/>
    </location>
</feature>
<dbReference type="KEGG" id="cte:CT0296"/>
<keyword evidence="4 5" id="KW-0472">Membrane</keyword>
<dbReference type="EMBL" id="AE006470">
    <property type="protein sequence ID" value="AAM71542.1"/>
    <property type="molecule type" value="Genomic_DNA"/>
</dbReference>
<feature type="transmembrane region" description="Helical" evidence="5">
    <location>
        <begin position="21"/>
        <end position="54"/>
    </location>
</feature>
<dbReference type="GO" id="GO:0005886">
    <property type="term" value="C:plasma membrane"/>
    <property type="evidence" value="ECO:0007669"/>
    <property type="project" value="UniProtKB-SubCell"/>
</dbReference>
<evidence type="ECO:0000313" key="6">
    <source>
        <dbReference type="EMBL" id="AAM71542.1"/>
    </source>
</evidence>
<protein>
    <recommendedName>
        <fullName evidence="5">Probable membrane transporter protein</fullName>
    </recommendedName>
</protein>
<dbReference type="Pfam" id="PF01925">
    <property type="entry name" value="TauE"/>
    <property type="match status" value="1"/>
</dbReference>
<evidence type="ECO:0000256" key="3">
    <source>
        <dbReference type="ARBA" id="ARBA00022989"/>
    </source>
</evidence>
<keyword evidence="7" id="KW-1185">Reference proteome</keyword>
<organism evidence="6 7">
    <name type="scientific">Chlorobaculum tepidum (strain ATCC 49652 / DSM 12025 / NBRC 103806 / TLS)</name>
    <name type="common">Chlorobium tepidum</name>
    <dbReference type="NCBI Taxonomy" id="194439"/>
    <lineage>
        <taxon>Bacteria</taxon>
        <taxon>Pseudomonadati</taxon>
        <taxon>Chlorobiota</taxon>
        <taxon>Chlorobiia</taxon>
        <taxon>Chlorobiales</taxon>
        <taxon>Chlorobiaceae</taxon>
        <taxon>Chlorobaculum</taxon>
    </lineage>
</organism>
<dbReference type="PANTHER" id="PTHR43701:SF2">
    <property type="entry name" value="MEMBRANE TRANSPORTER PROTEIN YJNA-RELATED"/>
    <property type="match status" value="1"/>
</dbReference>
<evidence type="ECO:0000256" key="1">
    <source>
        <dbReference type="ARBA" id="ARBA00004141"/>
    </source>
</evidence>
<evidence type="ECO:0000256" key="2">
    <source>
        <dbReference type="ARBA" id="ARBA00022692"/>
    </source>
</evidence>
<name>Q8KFM6_CHLTE</name>
<evidence type="ECO:0000313" key="7">
    <source>
        <dbReference type="Proteomes" id="UP000001007"/>
    </source>
</evidence>
<dbReference type="HOGENOM" id="CLU_045498_13_2_10"/>
<dbReference type="STRING" id="194439.CT0296"/>
<proteinExistence type="inferred from homology"/>
<keyword evidence="2 5" id="KW-0812">Transmembrane</keyword>
<dbReference type="InterPro" id="IPR051598">
    <property type="entry name" value="TSUP/Inactive_protease-like"/>
</dbReference>
<sequence>MNAADSVTTKYLFLTSIIMQYLILLITGIAAGLLSGMFGVGGGVIIVPALIFFLGMSQETASATSLIALLLPVGLLGVYEYYQAGKITTEHIWFGLIIALGLFAGAFFGAKLAIELSNDLLRRMFAVFLVLVAIRLWY</sequence>
<evidence type="ECO:0000256" key="5">
    <source>
        <dbReference type="RuleBase" id="RU363041"/>
    </source>
</evidence>
<evidence type="ECO:0000256" key="4">
    <source>
        <dbReference type="ARBA" id="ARBA00023136"/>
    </source>
</evidence>
<accession>Q8KFM6</accession>
<keyword evidence="5" id="KW-1003">Cell membrane</keyword>
<dbReference type="Proteomes" id="UP000001007">
    <property type="component" value="Chromosome"/>
</dbReference>
<dbReference type="PANTHER" id="PTHR43701">
    <property type="entry name" value="MEMBRANE TRANSPORTER PROTEIN MJ0441-RELATED"/>
    <property type="match status" value="1"/>
</dbReference>
<dbReference type="AlphaFoldDB" id="Q8KFM6"/>